<protein>
    <submittedName>
        <fullName evidence="2">Zinc ribbon domain-containing protein</fullName>
    </submittedName>
</protein>
<evidence type="ECO:0000313" key="3">
    <source>
        <dbReference type="Proteomes" id="UP001291309"/>
    </source>
</evidence>
<evidence type="ECO:0000256" key="1">
    <source>
        <dbReference type="SAM" id="Phobius"/>
    </source>
</evidence>
<proteinExistence type="predicted"/>
<feature type="transmembrane region" description="Helical" evidence="1">
    <location>
        <begin position="97"/>
        <end position="115"/>
    </location>
</feature>
<accession>A0ABU5H5Z6</accession>
<keyword evidence="1" id="KW-0472">Membrane</keyword>
<keyword evidence="3" id="KW-1185">Reference proteome</keyword>
<organism evidence="2 3">
    <name type="scientific">Hyalangium rubrum</name>
    <dbReference type="NCBI Taxonomy" id="3103134"/>
    <lineage>
        <taxon>Bacteria</taxon>
        <taxon>Pseudomonadati</taxon>
        <taxon>Myxococcota</taxon>
        <taxon>Myxococcia</taxon>
        <taxon>Myxococcales</taxon>
        <taxon>Cystobacterineae</taxon>
        <taxon>Archangiaceae</taxon>
        <taxon>Hyalangium</taxon>
    </lineage>
</organism>
<feature type="transmembrane region" description="Helical" evidence="1">
    <location>
        <begin position="148"/>
        <end position="165"/>
    </location>
</feature>
<keyword evidence="1" id="KW-0812">Transmembrane</keyword>
<dbReference type="Proteomes" id="UP001291309">
    <property type="component" value="Unassembled WGS sequence"/>
</dbReference>
<comment type="caution">
    <text evidence="2">The sequence shown here is derived from an EMBL/GenBank/DDBJ whole genome shotgun (WGS) entry which is preliminary data.</text>
</comment>
<sequence length="355" mass="36709">MPQTLCPSCGHSPIPRGAEACPSCHEPFEFLQMYKRGQRKRVDRQRDSEEMEQTVFGGNITGEVTAHPGPIVAVFFVGAVAWFLRAGGVLGNLNEPIWVYGLVALDLVLGLVLLLNLGPAKLLAQVGMVLQLMVAGFLARAAPLEPVHLAYMAHAVVALVSVVGEPGPVRRYAGLGLGVVAALLGAVFLVRPMGPVDGAGGDARQLLVGRDLGYQLELPAGWGRLPREQLAPHLTLPLATLTGSGVGFGDAAQGRYGALWVDRGASQPVTADCQALLKAFGGDPSIKPSTKHAPLAMGTKALVYELSTGSGARGTFSCGKLADGRLVGFAVVAAPPDATGGESAFVAVGAGLALQ</sequence>
<dbReference type="EMBL" id="JAXIVS010000007">
    <property type="protein sequence ID" value="MDY7228908.1"/>
    <property type="molecule type" value="Genomic_DNA"/>
</dbReference>
<feature type="transmembrane region" description="Helical" evidence="1">
    <location>
        <begin position="172"/>
        <end position="190"/>
    </location>
</feature>
<dbReference type="RefSeq" id="WP_321547635.1">
    <property type="nucleotide sequence ID" value="NZ_JAXIVS010000007.1"/>
</dbReference>
<gene>
    <name evidence="2" type="ORF">SYV04_20990</name>
</gene>
<evidence type="ECO:0000313" key="2">
    <source>
        <dbReference type="EMBL" id="MDY7228908.1"/>
    </source>
</evidence>
<keyword evidence="1" id="KW-1133">Transmembrane helix</keyword>
<feature type="transmembrane region" description="Helical" evidence="1">
    <location>
        <begin position="122"/>
        <end position="142"/>
    </location>
</feature>
<reference evidence="2 3" key="1">
    <citation type="submission" date="2023-12" db="EMBL/GenBank/DDBJ databases">
        <title>the genome sequence of Hyalangium sp. s54d21.</title>
        <authorList>
            <person name="Zhang X."/>
        </authorList>
    </citation>
    <scope>NUCLEOTIDE SEQUENCE [LARGE SCALE GENOMIC DNA]</scope>
    <source>
        <strain evidence="3">s54d21</strain>
    </source>
</reference>
<name>A0ABU5H5Z6_9BACT</name>
<feature type="transmembrane region" description="Helical" evidence="1">
    <location>
        <begin position="71"/>
        <end position="91"/>
    </location>
</feature>